<proteinExistence type="predicted"/>
<evidence type="ECO:0000313" key="3">
    <source>
        <dbReference type="Proteomes" id="UP000006900"/>
    </source>
</evidence>
<keyword evidence="1" id="KW-0812">Transmembrane</keyword>
<dbReference type="EMBL" id="FM211192">
    <property type="protein sequence ID" value="CAR72386.1"/>
    <property type="molecule type" value="Genomic_DNA"/>
</dbReference>
<evidence type="ECO:0000256" key="1">
    <source>
        <dbReference type="SAM" id="Phobius"/>
    </source>
</evidence>
<reference evidence="2 3" key="1">
    <citation type="journal article" date="2009" name="Nat. Genet.">
        <title>Comparative genomic and phylogeographic analysis of Mycobacterium leprae.</title>
        <authorList>
            <person name="Monot M."/>
            <person name="Honore N."/>
            <person name="Garnier T."/>
            <person name="Zidane N."/>
            <person name="Sherafi D."/>
            <person name="Paniz-Mondolfi A."/>
            <person name="Matsuoka M."/>
            <person name="Taylor G.M."/>
            <person name="Donoghue H.D."/>
            <person name="Bouwman A."/>
            <person name="Mays S."/>
            <person name="Watson C."/>
            <person name="Lockwood D."/>
            <person name="Khamispour A."/>
            <person name="Dowlati Y."/>
            <person name="Jianping S."/>
            <person name="Rea T.H."/>
            <person name="Vera-Cabrera L."/>
            <person name="Stefani M.M."/>
            <person name="Banu S."/>
            <person name="Macdonald M."/>
            <person name="Sapkota B.R."/>
            <person name="Spencer J.S."/>
            <person name="Thomas J."/>
            <person name="Harshman K."/>
            <person name="Singh P."/>
            <person name="Busso P."/>
            <person name="Gattiker A."/>
            <person name="Rougemont J."/>
            <person name="Brennan P.J."/>
            <person name="Cole S.T."/>
        </authorList>
    </citation>
    <scope>NUCLEOTIDE SEQUENCE [LARGE SCALE GENOMIC DNA]</scope>
    <source>
        <strain evidence="3">Br4923</strain>
    </source>
</reference>
<name>A0A0H3MWA6_MYCLB</name>
<dbReference type="KEGG" id="mlb:MLBr02288"/>
<protein>
    <submittedName>
        <fullName evidence="2">Uncharacterized protein</fullName>
    </submittedName>
</protein>
<keyword evidence="1" id="KW-0472">Membrane</keyword>
<dbReference type="Proteomes" id="UP000006900">
    <property type="component" value="Chromosome"/>
</dbReference>
<keyword evidence="1" id="KW-1133">Transmembrane helix</keyword>
<organism evidence="2 3">
    <name type="scientific">Mycobacterium leprae (strain Br4923)</name>
    <dbReference type="NCBI Taxonomy" id="561304"/>
    <lineage>
        <taxon>Bacteria</taxon>
        <taxon>Bacillati</taxon>
        <taxon>Actinomycetota</taxon>
        <taxon>Actinomycetes</taxon>
        <taxon>Mycobacteriales</taxon>
        <taxon>Mycobacteriaceae</taxon>
        <taxon>Mycobacterium</taxon>
    </lineage>
</organism>
<dbReference type="HOGENOM" id="CLU_2683935_0_0_11"/>
<feature type="transmembrane region" description="Helical" evidence="1">
    <location>
        <begin position="39"/>
        <end position="60"/>
    </location>
</feature>
<evidence type="ECO:0000313" key="2">
    <source>
        <dbReference type="EMBL" id="CAR72386.1"/>
    </source>
</evidence>
<sequence>MVAAFVILAVTNSWGETLTRGWQQLLVNTVGVLVTTLFSGNTTVSPAAIFVCLFCAFYIYDGNLQPDARCMGNT</sequence>
<dbReference type="AlphaFoldDB" id="A0A0H3MWA6"/>
<gene>
    <name evidence="2" type="ordered locus">MLBr02288</name>
</gene>
<accession>A0A0H3MWA6</accession>